<reference evidence="1" key="1">
    <citation type="submission" date="2009-10" db="EMBL/GenBank/DDBJ databases">
        <title>Complete sequence of Fibrobacter succinogenes subsp. succinogenes S85.</title>
        <authorList>
            <consortium name="US DOE Joint Genome Institute"/>
            <person name="Lucas S."/>
            <person name="Copeland A."/>
            <person name="Lapidus A."/>
            <person name="Glavina del Rio T."/>
            <person name="Tice H."/>
            <person name="Bruce D."/>
            <person name="Goodwin L."/>
            <person name="Pitluck S."/>
            <person name="Chertkov O."/>
            <person name="Detter J.C."/>
            <person name="Han C."/>
            <person name="Tapia R."/>
            <person name="Larimer F."/>
            <person name="Land M."/>
            <person name="Hauser L."/>
            <person name="Kyrpides N."/>
            <person name="Mikhailova N."/>
            <person name="Weimer P.J."/>
            <person name="Stevenson D.M."/>
            <person name="Boyum J."/>
            <person name="Brumm P.I."/>
            <person name="Mead D."/>
        </authorList>
    </citation>
    <scope>NUCLEOTIDE SEQUENCE [LARGE SCALE GENOMIC DNA]</scope>
    <source>
        <strain evidence="1">S85</strain>
    </source>
</reference>
<organism evidence="1 2">
    <name type="scientific">Fibrobacter succinogenes (strain ATCC 19169 / S85)</name>
    <dbReference type="NCBI Taxonomy" id="59374"/>
    <lineage>
        <taxon>Bacteria</taxon>
        <taxon>Pseudomonadati</taxon>
        <taxon>Fibrobacterota</taxon>
        <taxon>Fibrobacteria</taxon>
        <taxon>Fibrobacterales</taxon>
        <taxon>Fibrobacteraceae</taxon>
        <taxon>Fibrobacter</taxon>
    </lineage>
</organism>
<dbReference type="Proteomes" id="UP000001497">
    <property type="component" value="Chromosome"/>
</dbReference>
<protein>
    <submittedName>
        <fullName evidence="1">Uncharacterized protein</fullName>
    </submittedName>
</protein>
<sequence>MTPPASAASLGYAGLLAARRNTRFARYCEDNTLADALFSQHYIIILNKKHFTRYIYDYVYKLFYKQAIFRYNSYYNSVMDYEYSVIGSVYCNAEALASFSDAPVEYAHEGYIFLLRKFSEQISVSLRGITDSNSKCESISIQEICKNIPESIITEVCKQLSEKFACTVSMRKGYEVYGNANVFNGGSDYEVIEEKWFTVEFDNGVQKTI</sequence>
<accession>A0ABM5LGT6</accession>
<dbReference type="EMBL" id="CP001792">
    <property type="protein sequence ID" value="ACX74782.1"/>
    <property type="molecule type" value="Genomic_DNA"/>
</dbReference>
<proteinExistence type="predicted"/>
<name>A0ABM5LGT6_FIBSS</name>
<evidence type="ECO:0000313" key="1">
    <source>
        <dbReference type="EMBL" id="ACX74782.1"/>
    </source>
</evidence>
<keyword evidence="2" id="KW-1185">Reference proteome</keyword>
<evidence type="ECO:0000313" key="2">
    <source>
        <dbReference type="Proteomes" id="UP000001497"/>
    </source>
</evidence>
<gene>
    <name evidence="1" type="ordered locus">Fisuc_1179</name>
</gene>